<keyword evidence="9 10" id="KW-0472">Membrane</keyword>
<dbReference type="PANTHER" id="PTHR43394">
    <property type="entry name" value="ATP-DEPENDENT PERMEASE MDL1, MITOCHONDRIAL"/>
    <property type="match status" value="1"/>
</dbReference>
<dbReference type="OrthoDB" id="9760358at2"/>
<dbReference type="PROSITE" id="PS50893">
    <property type="entry name" value="ABC_TRANSPORTER_2"/>
    <property type="match status" value="1"/>
</dbReference>
<evidence type="ECO:0000259" key="12">
    <source>
        <dbReference type="PROSITE" id="PS50929"/>
    </source>
</evidence>
<keyword evidence="8 10" id="KW-1133">Transmembrane helix</keyword>
<dbReference type="SUPFAM" id="SSF52540">
    <property type="entry name" value="P-loop containing nucleoside triphosphate hydrolases"/>
    <property type="match status" value="1"/>
</dbReference>
<dbReference type="SMART" id="SM00382">
    <property type="entry name" value="AAA"/>
    <property type="match status" value="1"/>
</dbReference>
<dbReference type="Pfam" id="PF00005">
    <property type="entry name" value="ABC_tran"/>
    <property type="match status" value="1"/>
</dbReference>
<keyword evidence="6" id="KW-0378">Hydrolase</keyword>
<evidence type="ECO:0000256" key="7">
    <source>
        <dbReference type="ARBA" id="ARBA00022840"/>
    </source>
</evidence>
<dbReference type="InterPro" id="IPR005074">
    <property type="entry name" value="Peptidase_C39"/>
</dbReference>
<dbReference type="InterPro" id="IPR039421">
    <property type="entry name" value="Type_1_exporter"/>
</dbReference>
<evidence type="ECO:0000259" key="11">
    <source>
        <dbReference type="PROSITE" id="PS50893"/>
    </source>
</evidence>
<dbReference type="Gene3D" id="3.90.70.10">
    <property type="entry name" value="Cysteine proteinases"/>
    <property type="match status" value="1"/>
</dbReference>
<feature type="domain" description="ABC transmembrane type-1" evidence="12">
    <location>
        <begin position="167"/>
        <end position="446"/>
    </location>
</feature>
<dbReference type="InterPro" id="IPR036640">
    <property type="entry name" value="ABC1_TM_sf"/>
</dbReference>
<feature type="domain" description="Peptidase C39" evidence="13">
    <location>
        <begin position="10"/>
        <end position="134"/>
    </location>
</feature>
<dbReference type="Proteomes" id="UP000286246">
    <property type="component" value="Unassembled WGS sequence"/>
</dbReference>
<feature type="transmembrane region" description="Helical" evidence="10">
    <location>
        <begin position="303"/>
        <end position="321"/>
    </location>
</feature>
<dbReference type="InterPro" id="IPR027417">
    <property type="entry name" value="P-loop_NTPase"/>
</dbReference>
<dbReference type="InterPro" id="IPR017871">
    <property type="entry name" value="ABC_transporter-like_CS"/>
</dbReference>
<comment type="subcellular location">
    <subcellularLocation>
        <location evidence="1">Cell membrane</location>
        <topology evidence="1">Multi-pass membrane protein</topology>
    </subcellularLocation>
</comment>
<evidence type="ECO:0000256" key="6">
    <source>
        <dbReference type="ARBA" id="ARBA00022801"/>
    </source>
</evidence>
<dbReference type="PROSITE" id="PS50990">
    <property type="entry name" value="PEPTIDASE_C39"/>
    <property type="match status" value="1"/>
</dbReference>
<comment type="caution">
    <text evidence="14">The sequence shown here is derived from an EMBL/GenBank/DDBJ whole genome shotgun (WGS) entry which is preliminary data.</text>
</comment>
<accession>A0A420AJ76</accession>
<dbReference type="InterPro" id="IPR003439">
    <property type="entry name" value="ABC_transporter-like_ATP-bd"/>
</dbReference>
<evidence type="ECO:0000256" key="5">
    <source>
        <dbReference type="ARBA" id="ARBA00022741"/>
    </source>
</evidence>
<evidence type="ECO:0000256" key="4">
    <source>
        <dbReference type="ARBA" id="ARBA00022692"/>
    </source>
</evidence>
<dbReference type="SUPFAM" id="SSF90123">
    <property type="entry name" value="ABC transporter transmembrane region"/>
    <property type="match status" value="1"/>
</dbReference>
<evidence type="ECO:0000256" key="3">
    <source>
        <dbReference type="ARBA" id="ARBA00022475"/>
    </source>
</evidence>
<gene>
    <name evidence="14" type="ORF">DFQ12_5027</name>
</gene>
<dbReference type="CDD" id="cd18570">
    <property type="entry name" value="ABC_6TM_PCAT1_LagD_like"/>
    <property type="match status" value="1"/>
</dbReference>
<dbReference type="AlphaFoldDB" id="A0A420AJ76"/>
<evidence type="ECO:0000256" key="10">
    <source>
        <dbReference type="SAM" id="Phobius"/>
    </source>
</evidence>
<dbReference type="GO" id="GO:0015421">
    <property type="term" value="F:ABC-type oligopeptide transporter activity"/>
    <property type="evidence" value="ECO:0007669"/>
    <property type="project" value="TreeGrafter"/>
</dbReference>
<dbReference type="GO" id="GO:0005524">
    <property type="term" value="F:ATP binding"/>
    <property type="evidence" value="ECO:0007669"/>
    <property type="project" value="UniProtKB-KW"/>
</dbReference>
<dbReference type="Pfam" id="PF00664">
    <property type="entry name" value="ABC_membrane"/>
    <property type="match status" value="1"/>
</dbReference>
<feature type="transmembrane region" description="Helical" evidence="10">
    <location>
        <begin position="200"/>
        <end position="218"/>
    </location>
</feature>
<dbReference type="InterPro" id="IPR003593">
    <property type="entry name" value="AAA+_ATPase"/>
</dbReference>
<keyword evidence="3" id="KW-1003">Cell membrane</keyword>
<reference evidence="14 15" key="1">
    <citation type="submission" date="2018-09" db="EMBL/GenBank/DDBJ databases">
        <title>Genomic Encyclopedia of Type Strains, Phase III (KMG-III): the genomes of soil and plant-associated and newly described type strains.</title>
        <authorList>
            <person name="Whitman W."/>
        </authorList>
    </citation>
    <scope>NUCLEOTIDE SEQUENCE [LARGE SCALE GENOMIC DNA]</scope>
    <source>
        <strain evidence="14 15">CECT 7938</strain>
    </source>
</reference>
<keyword evidence="5" id="KW-0547">Nucleotide-binding</keyword>
<dbReference type="PANTHER" id="PTHR43394:SF1">
    <property type="entry name" value="ATP-BINDING CASSETTE SUB-FAMILY B MEMBER 10, MITOCHONDRIAL"/>
    <property type="match status" value="1"/>
</dbReference>
<dbReference type="PROSITE" id="PS50929">
    <property type="entry name" value="ABC_TM1F"/>
    <property type="match status" value="1"/>
</dbReference>
<keyword evidence="15" id="KW-1185">Reference proteome</keyword>
<dbReference type="Pfam" id="PF03412">
    <property type="entry name" value="Peptidase_C39"/>
    <property type="match status" value="1"/>
</dbReference>
<evidence type="ECO:0000256" key="1">
    <source>
        <dbReference type="ARBA" id="ARBA00004651"/>
    </source>
</evidence>
<keyword evidence="2" id="KW-0813">Transport</keyword>
<dbReference type="PROSITE" id="PS00211">
    <property type="entry name" value="ABC_TRANSPORTER_1"/>
    <property type="match status" value="1"/>
</dbReference>
<evidence type="ECO:0000256" key="8">
    <source>
        <dbReference type="ARBA" id="ARBA00022989"/>
    </source>
</evidence>
<keyword evidence="4 10" id="KW-0812">Transmembrane</keyword>
<proteinExistence type="predicted"/>
<feature type="domain" description="ABC transporter" evidence="11">
    <location>
        <begin position="479"/>
        <end position="714"/>
    </location>
</feature>
<evidence type="ECO:0000259" key="13">
    <source>
        <dbReference type="PROSITE" id="PS50990"/>
    </source>
</evidence>
<organism evidence="14 15">
    <name type="scientific">Sphingobacterium detergens</name>
    <dbReference type="NCBI Taxonomy" id="1145106"/>
    <lineage>
        <taxon>Bacteria</taxon>
        <taxon>Pseudomonadati</taxon>
        <taxon>Bacteroidota</taxon>
        <taxon>Sphingobacteriia</taxon>
        <taxon>Sphingobacteriales</taxon>
        <taxon>Sphingobacteriaceae</taxon>
        <taxon>Sphingobacterium</taxon>
    </lineage>
</organism>
<protein>
    <submittedName>
        <fullName evidence="14">Bacteriocin-processing peptidase</fullName>
    </submittedName>
</protein>
<evidence type="ECO:0000313" key="15">
    <source>
        <dbReference type="Proteomes" id="UP000286246"/>
    </source>
</evidence>
<name>A0A420AJ76_SPHD1</name>
<dbReference type="GO" id="GO:0006508">
    <property type="term" value="P:proteolysis"/>
    <property type="evidence" value="ECO:0007669"/>
    <property type="project" value="InterPro"/>
</dbReference>
<dbReference type="GO" id="GO:0005886">
    <property type="term" value="C:plasma membrane"/>
    <property type="evidence" value="ECO:0007669"/>
    <property type="project" value="UniProtKB-SubCell"/>
</dbReference>
<keyword evidence="7" id="KW-0067">ATP-binding</keyword>
<dbReference type="RefSeq" id="WP_120261635.1">
    <property type="nucleotide sequence ID" value="NZ_RAPY01000006.1"/>
</dbReference>
<dbReference type="Gene3D" id="1.20.1560.10">
    <property type="entry name" value="ABC transporter type 1, transmembrane domain"/>
    <property type="match status" value="1"/>
</dbReference>
<evidence type="ECO:0000256" key="2">
    <source>
        <dbReference type="ARBA" id="ARBA00022448"/>
    </source>
</evidence>
<dbReference type="Gene3D" id="3.40.50.300">
    <property type="entry name" value="P-loop containing nucleotide triphosphate hydrolases"/>
    <property type="match status" value="1"/>
</dbReference>
<evidence type="ECO:0000256" key="9">
    <source>
        <dbReference type="ARBA" id="ARBA00023136"/>
    </source>
</evidence>
<feature type="transmembrane region" description="Helical" evidence="10">
    <location>
        <begin position="423"/>
        <end position="440"/>
    </location>
</feature>
<dbReference type="CDD" id="cd02418">
    <property type="entry name" value="Peptidase_C39B"/>
    <property type="match status" value="1"/>
</dbReference>
<dbReference type="GO" id="GO:0016887">
    <property type="term" value="F:ATP hydrolysis activity"/>
    <property type="evidence" value="ECO:0007669"/>
    <property type="project" value="InterPro"/>
</dbReference>
<evidence type="ECO:0000313" key="14">
    <source>
        <dbReference type="EMBL" id="RKE44550.1"/>
    </source>
</evidence>
<feature type="transmembrane region" description="Helical" evidence="10">
    <location>
        <begin position="278"/>
        <end position="297"/>
    </location>
</feature>
<dbReference type="InterPro" id="IPR011527">
    <property type="entry name" value="ABC1_TM_dom"/>
</dbReference>
<feature type="transmembrane region" description="Helical" evidence="10">
    <location>
        <begin position="163"/>
        <end position="185"/>
    </location>
</feature>
<dbReference type="EMBL" id="RAPY01000006">
    <property type="protein sequence ID" value="RKE44550.1"/>
    <property type="molecule type" value="Genomic_DNA"/>
</dbReference>
<dbReference type="FunFam" id="3.40.50.300:FF:000221">
    <property type="entry name" value="Multidrug ABC transporter ATP-binding protein"/>
    <property type="match status" value="1"/>
</dbReference>
<sequence>MKKTPVCIQQHDIRDCGAACLASIGSYYGIDMPIAKIRQYCHTDIRGTNVLGMVQGLQQMGFNAKGVKGAIDAIPQIPLPAIAHVILKGQLNHYVVIYKVDKKTVLVMDPGPGKLEKYTIDEFQEIWTGVLILMEPNEYFEQKNEKTSVYKRFWNLIRPHRSVAVQALVGAAVYTLLGLSTSFYIQKITDYVLIDGNVRLLNLLSIIMLVILVFQLLIGTLKSVMVLQTGQRIDKYLILGYYKHLLTLPQRFFDTMKVGEIISRVNDAVKIRAFINDVAIQVVVNVFIVVFSFALMFTYFWKLALLMLLVIPFYAGVYWLSNRLNKKVERRMMEESAELESHLVASLNAVKTIKQFGIETYFNSETDKRFSRLLRTIYDSVMNGLFSGTAGEFLSRLFTIILLWAGSYYVIERTITPGELLSFYALIGYFTGPVTQLIGMNKTMQNALIAADRLFEIMDLECDENENKLHLTSNLIGDIVFDNVRFSYGSRVEVFRNFSCKIKQGKMTAVIGESGSGKTTLGALIQQLYPVQEGKISIGEYDLNYISKSSLRERISIVPQQIDLFSGNVIDNIAVGEDVPNFQHFLEIVNELEMMPFIEKLPSGFDTYLGENGSMLSGGQRQRIAIARALYRNPDILILDEATSALDSSTEQVIQRAFHRFRDSGKTMIVIAHRLSTIAAADTILVLKDGVLIEQGEHDQLLAQESAYREMWKKQSILLN</sequence>
<dbReference type="GO" id="GO:0008233">
    <property type="term" value="F:peptidase activity"/>
    <property type="evidence" value="ECO:0007669"/>
    <property type="project" value="InterPro"/>
</dbReference>